<feature type="transmembrane region" description="Helical" evidence="1">
    <location>
        <begin position="173"/>
        <end position="190"/>
    </location>
</feature>
<sequence>MTVFYFALTINFAGLFFPLFYGLNVYTISILLLMIVLCIAYYLNFSAIHWEEIEIKFYEKTITINGQILELEDLESYEFRRASVMSGDRTPLHLQFSNAKFLFHPPKKSPSVQENYDHFVDQFNDAIKELKLGGKQKILSKAFVIGMGVLCLIYLIVMIYMTVVYGSQLLRSLLPPFFLCISTFGALAGIRTIQLQQRNKVTP</sequence>
<organism evidence="2 3">
    <name type="scientific">Flammeovirga aprica JL-4</name>
    <dbReference type="NCBI Taxonomy" id="694437"/>
    <lineage>
        <taxon>Bacteria</taxon>
        <taxon>Pseudomonadati</taxon>
        <taxon>Bacteroidota</taxon>
        <taxon>Cytophagia</taxon>
        <taxon>Cytophagales</taxon>
        <taxon>Flammeovirgaceae</taxon>
        <taxon>Flammeovirga</taxon>
    </lineage>
</organism>
<feature type="transmembrane region" description="Helical" evidence="1">
    <location>
        <begin position="20"/>
        <end position="43"/>
    </location>
</feature>
<dbReference type="AlphaFoldDB" id="A0A7X9RZ65"/>
<name>A0A7X9RZ65_9BACT</name>
<proteinExistence type="predicted"/>
<protein>
    <submittedName>
        <fullName evidence="2">Uncharacterized protein</fullName>
    </submittedName>
</protein>
<dbReference type="RefSeq" id="WP_169659591.1">
    <property type="nucleotide sequence ID" value="NZ_JABANE010000096.1"/>
</dbReference>
<keyword evidence="1" id="KW-0812">Transmembrane</keyword>
<comment type="caution">
    <text evidence="2">The sequence shown here is derived from an EMBL/GenBank/DDBJ whole genome shotgun (WGS) entry which is preliminary data.</text>
</comment>
<gene>
    <name evidence="2" type="ORF">HHU12_25645</name>
</gene>
<evidence type="ECO:0000313" key="3">
    <source>
        <dbReference type="Proteomes" id="UP000576082"/>
    </source>
</evidence>
<keyword evidence="1" id="KW-0472">Membrane</keyword>
<evidence type="ECO:0000256" key="1">
    <source>
        <dbReference type="SAM" id="Phobius"/>
    </source>
</evidence>
<keyword evidence="3" id="KW-1185">Reference proteome</keyword>
<dbReference type="EMBL" id="JABANE010000096">
    <property type="protein sequence ID" value="NME71375.1"/>
    <property type="molecule type" value="Genomic_DNA"/>
</dbReference>
<evidence type="ECO:0000313" key="2">
    <source>
        <dbReference type="EMBL" id="NME71375.1"/>
    </source>
</evidence>
<reference evidence="2 3" key="1">
    <citation type="submission" date="2020-04" db="EMBL/GenBank/DDBJ databases">
        <title>Flammeovirga sp. SR4, a novel species isolated from seawater.</title>
        <authorList>
            <person name="Wang X."/>
        </authorList>
    </citation>
    <scope>NUCLEOTIDE SEQUENCE [LARGE SCALE GENOMIC DNA]</scope>
    <source>
        <strain evidence="2 3">ATCC 23126</strain>
    </source>
</reference>
<accession>A0A7X9RZ65</accession>
<dbReference type="Proteomes" id="UP000576082">
    <property type="component" value="Unassembled WGS sequence"/>
</dbReference>
<keyword evidence="1" id="KW-1133">Transmembrane helix</keyword>
<feature type="transmembrane region" description="Helical" evidence="1">
    <location>
        <begin position="138"/>
        <end position="161"/>
    </location>
</feature>